<dbReference type="InterPro" id="IPR007452">
    <property type="entry name" value="TamB_C"/>
</dbReference>
<accession>A0A1I4DSM1</accession>
<dbReference type="OrthoDB" id="7784409at2"/>
<evidence type="ECO:0000256" key="4">
    <source>
        <dbReference type="ARBA" id="ARBA00023136"/>
    </source>
</evidence>
<dbReference type="GO" id="GO:0005886">
    <property type="term" value="C:plasma membrane"/>
    <property type="evidence" value="ECO:0007669"/>
    <property type="project" value="InterPro"/>
</dbReference>
<evidence type="ECO:0000256" key="3">
    <source>
        <dbReference type="ARBA" id="ARBA00022989"/>
    </source>
</evidence>
<keyword evidence="2" id="KW-0812">Transmembrane</keyword>
<dbReference type="Proteomes" id="UP000199550">
    <property type="component" value="Unassembled WGS sequence"/>
</dbReference>
<dbReference type="RefSeq" id="WP_090186766.1">
    <property type="nucleotide sequence ID" value="NZ_FOTF01000005.1"/>
</dbReference>
<reference evidence="7 8" key="1">
    <citation type="submission" date="2016-10" db="EMBL/GenBank/DDBJ databases">
        <authorList>
            <person name="de Groot N.N."/>
        </authorList>
    </citation>
    <scope>NUCLEOTIDE SEQUENCE [LARGE SCALE GENOMIC DNA]</scope>
    <source>
        <strain evidence="7 8">DSM 16199</strain>
    </source>
</reference>
<dbReference type="GO" id="GO:0009306">
    <property type="term" value="P:protein secretion"/>
    <property type="evidence" value="ECO:0007669"/>
    <property type="project" value="InterPro"/>
</dbReference>
<dbReference type="STRING" id="195913.SAMN04488004_10550"/>
<gene>
    <name evidence="7" type="ORF">SAMN04488004_10550</name>
</gene>
<evidence type="ECO:0000256" key="5">
    <source>
        <dbReference type="SAM" id="SignalP"/>
    </source>
</evidence>
<dbReference type="Pfam" id="PF04357">
    <property type="entry name" value="TamB"/>
    <property type="match status" value="1"/>
</dbReference>
<feature type="signal peptide" evidence="5">
    <location>
        <begin position="1"/>
        <end position="19"/>
    </location>
</feature>
<dbReference type="EMBL" id="FOTF01000005">
    <property type="protein sequence ID" value="SFK96622.1"/>
    <property type="molecule type" value="Genomic_DNA"/>
</dbReference>
<proteinExistence type="predicted"/>
<organism evidence="7 8">
    <name type="scientific">Loktanella salsilacus</name>
    <dbReference type="NCBI Taxonomy" id="195913"/>
    <lineage>
        <taxon>Bacteria</taxon>
        <taxon>Pseudomonadati</taxon>
        <taxon>Pseudomonadota</taxon>
        <taxon>Alphaproteobacteria</taxon>
        <taxon>Rhodobacterales</taxon>
        <taxon>Roseobacteraceae</taxon>
        <taxon>Loktanella</taxon>
    </lineage>
</organism>
<evidence type="ECO:0000313" key="7">
    <source>
        <dbReference type="EMBL" id="SFK96622.1"/>
    </source>
</evidence>
<name>A0A1I4DSM1_9RHOB</name>
<evidence type="ECO:0000259" key="6">
    <source>
        <dbReference type="Pfam" id="PF04357"/>
    </source>
</evidence>
<keyword evidence="4" id="KW-0472">Membrane</keyword>
<keyword evidence="5" id="KW-0732">Signal</keyword>
<keyword evidence="8" id="KW-1185">Reference proteome</keyword>
<feature type="chain" id="PRO_5011664693" evidence="5">
    <location>
        <begin position="20"/>
        <end position="1591"/>
    </location>
</feature>
<protein>
    <submittedName>
        <fullName evidence="7">Autotransporter secretion inner membrane protein TamB</fullName>
    </submittedName>
</protein>
<feature type="domain" description="Translocation and assembly module TamB C-terminal" evidence="6">
    <location>
        <begin position="1237"/>
        <end position="1591"/>
    </location>
</feature>
<evidence type="ECO:0000256" key="2">
    <source>
        <dbReference type="ARBA" id="ARBA00022692"/>
    </source>
</evidence>
<sequence>MKHLLLLLTLLTLPFAAVAQDDDGEGYLTRLIQDNLSGDDRIVDVQGFEGALSSRATVDKITVADSEGVWLELNNVVLDWNRSALLRGRIDVQELTAELVKLERAPVSDAASVPSPEATPFSLPELPVGITLDTLDIARIELGETFLGEAVALSLTGSASLANGEGEADVTATRLDGQTGVFAINGNYDNESKVLGLNLNVEEGADGIVSRLMGLPDRPSLKLAITGEAPISDFAANMSLATDGQDRITGDFALNSTEGQTGFALNIGGDLTPLLAADYQGFFGPDVSLIAAGSLSDGGIFSLSKLDLKAQRLTLTGQATIGSSGWPETIALTGKIADAAGEPVLLPISGPKTYVDSIDLALNYDQSISNDWTALFDIEGFDRPGLGIDTIALNGGGIIVNGNGDAKGALTADLTYAASGVQLDDAGAAQAFGDSLTGRIVLNRDEDQPTQVTTLTLTGPGIEVGADATVQGAKDGFRTRANVVLDAEALGRFSTLAGRNLGGGAQANIIADVTPLDGLFDILLNATTQDLAVDVPQLDPVLAGTGTVSVQAVRDTEGTRINDLLIETPEATVSANANISSGVSTGDFDVSVQNVGLIADGLSGPARITGTADRTDAGNVTFAVNGTGPQTTFEATGTVDPSDEGQTINAVLNAQAGDLSQFSQIAGRDLAGSVNLTVNAVMLSDMTRYTAEISGTTQDLQTGTPQLDPLLTGAGTIAGEVGYIGEDRYIIKGLDVRTPQLSLTADADGGMTGPLTANANARIANMGLIAPGLTGPLTVALNADRDDAGVTDAVLTANGPGTNINADVQIAAPVDDYRLTGTIKAAVAELAPYSNLAGRTLGGGVDVTLDGTLLPDLSLFDVTLDGSTRSLKVDIPQVDALMAGPGTISGGAARTGPDAFALTNLDIATPQLTVQGSANGGLTGPLAADITARLNDAGALAGGLNGPLAIDLTADRNAAGTAQVNLMANGSGADVTLDAQVAPQEDDYRITGNLDAAVANLASFAALAGQPVSGSVNLTANGTLLPDLSQLDAQLNATTGNLAIGNKQVDQLLRGQGRIVLDAAKSGSDITLRSFDVQFPQLTASGNLSAAGGGAANGTIDARLADVGLFTDALSGPVTAQGQIGRTAAGGYTLNIDATGPGGIAATASGQVAGNGNLDIDVNGSAPLALANPFIAPRNIDGITTFDLSANGPPALSSVTGQISTTGARLSAPSLGQALEDINATIALNGANAQVNLTGNVQSGGGIAISGPVALTAPYNADLTLNVNAVELIDPELYETVVNGQITVNGALTGGARIAGLLTLGETNIQVPSSGTSALGELPDVTHLNPSAAVRLTLNRADVAVNASNTAQTETASGPAFPLDVRVDAPNRIFIRGRGLDAELGGSLTLGGTTANIVPVGQFDLQRGRISILQQRFDLSEGSASLQGDFIPYIRLVATTEADTGTTINIIVEGPANDPEVTFESTPSLPQDEVLAQLIFGRDISEISPLQAVQLAAAVAELAGRGGGGLIDGFRSGIGLDDFDVTTDDEGNAAVRAGKYLSDNIYTDVTIGSDGTTEINLNLDITDEITAKGTAGADGETSVGIFFERDY</sequence>
<comment type="subcellular location">
    <subcellularLocation>
        <location evidence="1">Membrane</location>
        <topology evidence="1">Single-pass membrane protein</topology>
    </subcellularLocation>
</comment>
<evidence type="ECO:0000256" key="1">
    <source>
        <dbReference type="ARBA" id="ARBA00004167"/>
    </source>
</evidence>
<evidence type="ECO:0000313" key="8">
    <source>
        <dbReference type="Proteomes" id="UP000199550"/>
    </source>
</evidence>
<keyword evidence="3" id="KW-1133">Transmembrane helix</keyword>